<accession>A0A4E9F748</accession>
<dbReference type="PRINTS" id="PR00452">
    <property type="entry name" value="SH3DOMAIN"/>
</dbReference>
<evidence type="ECO:0000313" key="12">
    <source>
        <dbReference type="WBParaSite" id="Bm4040b.1"/>
    </source>
</evidence>
<evidence type="ECO:0000256" key="7">
    <source>
        <dbReference type="PROSITE-ProRule" id="PRU00192"/>
    </source>
</evidence>
<dbReference type="SMART" id="SM00227">
    <property type="entry name" value="NEBU"/>
    <property type="match status" value="2"/>
</dbReference>
<evidence type="ECO:0000256" key="2">
    <source>
        <dbReference type="ARBA" id="ARBA00022723"/>
    </source>
</evidence>
<dbReference type="Gene3D" id="2.10.110.10">
    <property type="entry name" value="Cysteine Rich Protein"/>
    <property type="match status" value="1"/>
</dbReference>
<dbReference type="InterPro" id="IPR036028">
    <property type="entry name" value="SH3-like_dom_sf"/>
</dbReference>
<accession>A0A5S6PM19</accession>
<dbReference type="SUPFAM" id="SSF57716">
    <property type="entry name" value="Glucocorticoid receptor-like (DNA-binding domain)"/>
    <property type="match status" value="2"/>
</dbReference>
<dbReference type="CDD" id="cd11789">
    <property type="entry name" value="SH3_Nebulin_family_C"/>
    <property type="match status" value="1"/>
</dbReference>
<dbReference type="GO" id="GO:0005925">
    <property type="term" value="C:focal adhesion"/>
    <property type="evidence" value="ECO:0007669"/>
    <property type="project" value="TreeGrafter"/>
</dbReference>
<dbReference type="PROSITE" id="PS50023">
    <property type="entry name" value="LIM_DOMAIN_2"/>
    <property type="match status" value="1"/>
</dbReference>
<dbReference type="Pfam" id="PF00412">
    <property type="entry name" value="LIM"/>
    <property type="match status" value="1"/>
</dbReference>
<dbReference type="SMART" id="SM00326">
    <property type="entry name" value="SH3"/>
    <property type="match status" value="1"/>
</dbReference>
<dbReference type="GO" id="GO:0051015">
    <property type="term" value="F:actin filament binding"/>
    <property type="evidence" value="ECO:0007669"/>
    <property type="project" value="TreeGrafter"/>
</dbReference>
<dbReference type="PROSITE" id="PS50002">
    <property type="entry name" value="SH3"/>
    <property type="match status" value="1"/>
</dbReference>
<keyword evidence="4 6" id="KW-0862">Zinc</keyword>
<reference evidence="10" key="2">
    <citation type="submission" date="2019-04" db="EMBL/GenBank/DDBJ databases">
        <authorList>
            <person name="Howe K."/>
            <person name="Paulini M."/>
            <person name="Williams G."/>
        </authorList>
    </citation>
    <scope>NUCLEOTIDE SEQUENCE [LARGE SCALE GENOMIC DNA]</scope>
    <source>
        <strain evidence="10">FR3</strain>
    </source>
</reference>
<dbReference type="Pfam" id="PF00880">
    <property type="entry name" value="Nebulin"/>
    <property type="match status" value="1"/>
</dbReference>
<keyword evidence="1 7" id="KW-0728">SH3 domain</keyword>
<dbReference type="STRING" id="6279.A0A5S6PM19"/>
<dbReference type="InterPro" id="IPR051759">
    <property type="entry name" value="LIM-SH3_domain_protein"/>
</dbReference>
<dbReference type="CDD" id="cd09447">
    <property type="entry name" value="LIM_LASP"/>
    <property type="match status" value="1"/>
</dbReference>
<gene>
    <name evidence="10 12" type="primary">Bm4040</name>
    <name evidence="10" type="ORF">BM_BM4040</name>
</gene>
<reference evidence="12" key="3">
    <citation type="submission" date="2019-12" db="UniProtKB">
        <authorList>
            <consortium name="WormBaseParasite"/>
        </authorList>
    </citation>
    <scope>IDENTIFICATION</scope>
</reference>
<dbReference type="GO" id="GO:0005737">
    <property type="term" value="C:cytoplasm"/>
    <property type="evidence" value="ECO:0007669"/>
    <property type="project" value="UniProtKB-ARBA"/>
</dbReference>
<feature type="domain" description="SH3" evidence="8">
    <location>
        <begin position="205"/>
        <end position="266"/>
    </location>
</feature>
<dbReference type="SMART" id="SM00132">
    <property type="entry name" value="LIM"/>
    <property type="match status" value="1"/>
</dbReference>
<evidence type="ECO:0000256" key="5">
    <source>
        <dbReference type="ARBA" id="ARBA00023038"/>
    </source>
</evidence>
<dbReference type="AlphaFoldDB" id="A0A4E9F748"/>
<evidence type="ECO:0000256" key="3">
    <source>
        <dbReference type="ARBA" id="ARBA00022737"/>
    </source>
</evidence>
<dbReference type="InterPro" id="IPR001452">
    <property type="entry name" value="SH3_domain"/>
</dbReference>
<dbReference type="FunFam" id="2.10.110.10:FF:000087">
    <property type="entry name" value="LIM zinc-binding domain-containing Nebulette"/>
    <property type="match status" value="1"/>
</dbReference>
<dbReference type="OrthoDB" id="191061at2759"/>
<dbReference type="PROSITE" id="PS51216">
    <property type="entry name" value="NEBULIN"/>
    <property type="match status" value="1"/>
</dbReference>
<dbReference type="WBParaSite" id="Bm4040b.1">
    <property type="protein sequence ID" value="Bm4040b.1"/>
    <property type="gene ID" value="WBGene00224301"/>
</dbReference>
<evidence type="ECO:0000259" key="9">
    <source>
        <dbReference type="PROSITE" id="PS50023"/>
    </source>
</evidence>
<dbReference type="InterPro" id="IPR001781">
    <property type="entry name" value="Znf_LIM"/>
</dbReference>
<keyword evidence="2 6" id="KW-0479">Metal-binding</keyword>
<dbReference type="Pfam" id="PF00018">
    <property type="entry name" value="SH3_1"/>
    <property type="match status" value="1"/>
</dbReference>
<dbReference type="InterPro" id="IPR000900">
    <property type="entry name" value="Nebulin_repeat"/>
</dbReference>
<dbReference type="GO" id="GO:0046872">
    <property type="term" value="F:metal ion binding"/>
    <property type="evidence" value="ECO:0007669"/>
    <property type="project" value="UniProtKB-KW"/>
</dbReference>
<evidence type="ECO:0000313" key="10">
    <source>
        <dbReference type="EMBL" id="VIO92619.1"/>
    </source>
</evidence>
<evidence type="ECO:0000313" key="11">
    <source>
        <dbReference type="Proteomes" id="UP000006672"/>
    </source>
</evidence>
<keyword evidence="5 6" id="KW-0440">LIM domain</keyword>
<dbReference type="SUPFAM" id="SSF50044">
    <property type="entry name" value="SH3-domain"/>
    <property type="match status" value="1"/>
</dbReference>
<feature type="domain" description="LIM zinc-binding" evidence="9">
    <location>
        <begin position="5"/>
        <end position="65"/>
    </location>
</feature>
<dbReference type="PANTHER" id="PTHR46218:SF4">
    <property type="entry name" value="LIM AND SH3 DOMAIN PROTEIN LASP"/>
    <property type="match status" value="1"/>
</dbReference>
<keyword evidence="3" id="KW-0677">Repeat</keyword>
<proteinExistence type="predicted"/>
<dbReference type="EMBL" id="CAAKNF010000192">
    <property type="protein sequence ID" value="VIO92619.1"/>
    <property type="molecule type" value="Genomic_DNA"/>
</dbReference>
<evidence type="ECO:0000259" key="8">
    <source>
        <dbReference type="PROSITE" id="PS50002"/>
    </source>
</evidence>
<dbReference type="Gene3D" id="2.30.30.40">
    <property type="entry name" value="SH3 Domains"/>
    <property type="match status" value="1"/>
</dbReference>
<keyword evidence="11" id="KW-1185">Reference proteome</keyword>
<name>A0A4E9F748_BRUMA</name>
<dbReference type="GeneID" id="6098604"/>
<dbReference type="Proteomes" id="UP000006672">
    <property type="component" value="Unassembled WGS sequence"/>
</dbReference>
<evidence type="ECO:0000256" key="6">
    <source>
        <dbReference type="PROSITE-ProRule" id="PRU00125"/>
    </source>
</evidence>
<sequence length="274" mass="30992">MSKKCAREECGKTVYPLEELKCLDKVWHKGCFRCTVCGMVLNMKNYKGYDKMPYCEPHYPKTVASVVVDTPEMRRLAENTRLQSQVKYHEEFEKSKGHRIQVADDPELTRHLQNTKIQSQVAYHGEQNKKKLQDEIRPQPEQQNISNGEVPIQQRQVGSIADYDPLNGNWGTVGSSRAAEKIGQLTASHIGAGLNTKGNQPGIKGTGFTVKALYDYTAADKDEVTFVEDDIIVNCQKVDEGWLTGTVQRTLQWGMLPSNYVERIKQPTGLHYLS</sequence>
<dbReference type="RefSeq" id="XP_042933734.1">
    <property type="nucleotide sequence ID" value="XM_043077800.1"/>
</dbReference>
<evidence type="ECO:0000256" key="4">
    <source>
        <dbReference type="ARBA" id="ARBA00022833"/>
    </source>
</evidence>
<organism evidence="10">
    <name type="scientific">Brugia malayi</name>
    <name type="common">Filarial nematode worm</name>
    <dbReference type="NCBI Taxonomy" id="6279"/>
    <lineage>
        <taxon>Eukaryota</taxon>
        <taxon>Metazoa</taxon>
        <taxon>Ecdysozoa</taxon>
        <taxon>Nematoda</taxon>
        <taxon>Chromadorea</taxon>
        <taxon>Rhabditida</taxon>
        <taxon>Spirurina</taxon>
        <taxon>Spiruromorpha</taxon>
        <taxon>Filarioidea</taxon>
        <taxon>Onchocercidae</taxon>
        <taxon>Brugia</taxon>
    </lineage>
</organism>
<evidence type="ECO:0000256" key="1">
    <source>
        <dbReference type="ARBA" id="ARBA00022443"/>
    </source>
</evidence>
<dbReference type="PANTHER" id="PTHR46218">
    <property type="entry name" value="LASP"/>
    <property type="match status" value="1"/>
</dbReference>
<reference evidence="11" key="1">
    <citation type="journal article" date="2007" name="Science">
        <title>Draft genome of the filarial nematode parasite Brugia malayi.</title>
        <authorList>
            <person name="Ghedin E."/>
            <person name="Wang S."/>
            <person name="Spiro D."/>
            <person name="Caler E."/>
            <person name="Zhao Q."/>
            <person name="Crabtree J."/>
            <person name="Allen J.E."/>
            <person name="Delcher A.L."/>
            <person name="Guiliano D.B."/>
            <person name="Miranda-Saavedra D."/>
            <person name="Angiuoli S.V."/>
            <person name="Creasy T."/>
            <person name="Amedeo P."/>
            <person name="Haas B."/>
            <person name="El-Sayed N.M."/>
            <person name="Wortman J.R."/>
            <person name="Feldblyum T."/>
            <person name="Tallon L."/>
            <person name="Schatz M."/>
            <person name="Shumway M."/>
            <person name="Koo H."/>
            <person name="Salzberg S.L."/>
            <person name="Schobel S."/>
            <person name="Pertea M."/>
            <person name="Pop M."/>
            <person name="White O."/>
            <person name="Barton G.J."/>
            <person name="Carlow C.K."/>
            <person name="Crawford M.J."/>
            <person name="Daub J."/>
            <person name="Dimmic M.W."/>
            <person name="Estes C.F."/>
            <person name="Foster J.M."/>
            <person name="Ganatra M."/>
            <person name="Gregory W.F."/>
            <person name="Johnson N.M."/>
            <person name="Jin J."/>
            <person name="Komuniecki R."/>
            <person name="Korf I."/>
            <person name="Kumar S."/>
            <person name="Laney S."/>
            <person name="Li B.W."/>
            <person name="Li W."/>
            <person name="Lindblom T.H."/>
            <person name="Lustigman S."/>
            <person name="Ma D."/>
            <person name="Maina C.V."/>
            <person name="Martin D.M."/>
            <person name="McCarter J.P."/>
            <person name="McReynolds L."/>
            <person name="Mitreva M."/>
            <person name="Nutman T.B."/>
            <person name="Parkinson J."/>
            <person name="Peregrin-Alvarez J.M."/>
            <person name="Poole C."/>
            <person name="Ren Q."/>
            <person name="Saunders L."/>
            <person name="Sluder A.E."/>
            <person name="Smith K."/>
            <person name="Stanke M."/>
            <person name="Unnasch T.R."/>
            <person name="Ware J."/>
            <person name="Wei A.D."/>
            <person name="Weil G."/>
            <person name="Williams D.J."/>
            <person name="Zhang Y."/>
            <person name="Williams S.A."/>
            <person name="Fraser-Liggett C."/>
            <person name="Slatko B."/>
            <person name="Blaxter M.L."/>
            <person name="Scott A.L."/>
        </authorList>
    </citation>
    <scope>NUCLEOTIDE SEQUENCE</scope>
    <source>
        <strain evidence="11">FR3</strain>
    </source>
</reference>
<dbReference type="CTD" id="6098604"/>
<protein>
    <submittedName>
        <fullName evidence="12">SH3 domain containing protein</fullName>
    </submittedName>
</protein>